<comment type="similarity">
    <text evidence="2">Belongs to the NADH:flavin oxidoreductase/NADH oxidase family.</text>
</comment>
<accession>A0A6G9YHS2</accession>
<dbReference type="KEGG" id="nah:F5544_24395"/>
<dbReference type="GO" id="GO:0005829">
    <property type="term" value="C:cytosol"/>
    <property type="evidence" value="ECO:0007669"/>
    <property type="project" value="UniProtKB-ARBA"/>
</dbReference>
<dbReference type="Gene3D" id="3.20.20.70">
    <property type="entry name" value="Aldolase class I"/>
    <property type="match status" value="1"/>
</dbReference>
<feature type="domain" description="NADH:flavin oxidoreductase/NADH oxidase N-terminal" evidence="4">
    <location>
        <begin position="75"/>
        <end position="401"/>
    </location>
</feature>
<dbReference type="EMBL" id="CP046172">
    <property type="protein sequence ID" value="QIS12734.1"/>
    <property type="molecule type" value="Genomic_DNA"/>
</dbReference>
<organism evidence="5 6">
    <name type="scientific">Nocardia arthritidis</name>
    <dbReference type="NCBI Taxonomy" id="228602"/>
    <lineage>
        <taxon>Bacteria</taxon>
        <taxon>Bacillati</taxon>
        <taxon>Actinomycetota</taxon>
        <taxon>Actinomycetes</taxon>
        <taxon>Mycobacteriales</taxon>
        <taxon>Nocardiaceae</taxon>
        <taxon>Nocardia</taxon>
    </lineage>
</organism>
<protein>
    <submittedName>
        <fullName evidence="5">Alkene reductase</fullName>
    </submittedName>
</protein>
<proteinExistence type="inferred from homology"/>
<evidence type="ECO:0000256" key="2">
    <source>
        <dbReference type="ARBA" id="ARBA00005979"/>
    </source>
</evidence>
<dbReference type="FunFam" id="3.20.20.70:FF:000059">
    <property type="entry name" value="N-ethylmaleimide reductase, FMN-linked"/>
    <property type="match status" value="1"/>
</dbReference>
<dbReference type="GO" id="GO:0010181">
    <property type="term" value="F:FMN binding"/>
    <property type="evidence" value="ECO:0007669"/>
    <property type="project" value="InterPro"/>
</dbReference>
<dbReference type="SUPFAM" id="SSF51395">
    <property type="entry name" value="FMN-linked oxidoreductases"/>
    <property type="match status" value="1"/>
</dbReference>
<gene>
    <name evidence="5" type="ORF">F5544_24395</name>
</gene>
<dbReference type="InterPro" id="IPR001155">
    <property type="entry name" value="OxRdtase_FMN_N"/>
</dbReference>
<dbReference type="Pfam" id="PF00724">
    <property type="entry name" value="Oxidored_FMN"/>
    <property type="match status" value="1"/>
</dbReference>
<name>A0A6G9YHS2_9NOCA</name>
<dbReference type="AlphaFoldDB" id="A0A6G9YHS2"/>
<evidence type="ECO:0000313" key="5">
    <source>
        <dbReference type="EMBL" id="QIS12734.1"/>
    </source>
</evidence>
<dbReference type="InterPro" id="IPR013785">
    <property type="entry name" value="Aldolase_TIM"/>
</dbReference>
<evidence type="ECO:0000256" key="3">
    <source>
        <dbReference type="ARBA" id="ARBA00023002"/>
    </source>
</evidence>
<dbReference type="Proteomes" id="UP000503540">
    <property type="component" value="Chromosome"/>
</dbReference>
<reference evidence="5 6" key="1">
    <citation type="journal article" date="2019" name="ACS Chem. Biol.">
        <title>Identification and Mobilization of a Cryptic Antibiotic Biosynthesis Gene Locus from a Human-Pathogenic Nocardia Isolate.</title>
        <authorList>
            <person name="Herisse M."/>
            <person name="Ishida K."/>
            <person name="Porter J.L."/>
            <person name="Howden B."/>
            <person name="Hertweck C."/>
            <person name="Stinear T.P."/>
            <person name="Pidot S.J."/>
        </authorList>
    </citation>
    <scope>NUCLEOTIDE SEQUENCE [LARGE SCALE GENOMIC DNA]</scope>
    <source>
        <strain evidence="5 6">AUSMDU00012717</strain>
    </source>
</reference>
<dbReference type="InterPro" id="IPR045247">
    <property type="entry name" value="Oye-like"/>
</dbReference>
<comment type="cofactor">
    <cofactor evidence="1">
        <name>FMN</name>
        <dbReference type="ChEBI" id="CHEBI:58210"/>
    </cofactor>
</comment>
<keyword evidence="3" id="KW-0560">Oxidoreductase</keyword>
<dbReference type="PANTHER" id="PTHR22893:SF91">
    <property type="entry name" value="NADPH DEHYDROGENASE 2-RELATED"/>
    <property type="match status" value="1"/>
</dbReference>
<dbReference type="GO" id="GO:0016628">
    <property type="term" value="F:oxidoreductase activity, acting on the CH-CH group of donors, NAD or NADP as acceptor"/>
    <property type="evidence" value="ECO:0007669"/>
    <property type="project" value="UniProtKB-ARBA"/>
</dbReference>
<sequence length="433" mass="46696">MTDRTARRRHRRQLVHSHRAPSVHFLGVPNTTRPNATLAGMCDAALRSYTWRTKYYSWRTNYLGGIVSQSDIAALFTPITVSAALELPNRLVMAPMTRSRAHGGLVDELTAEYYAQRAGAGLIVTEGIQPSVLGQGYMQTPGLHDVEQVAAWRKVTAAVHAAGGRIFAQLMHAGRVGHPVLYPNGELPLGPSPIASGGSLFTPDGMLEHPIPREMTRDDIGDAVREHVDAARNALDAGFDGVELHGANGYLIHQFLADGSNERADEYGGSITNRIRFAVEVVTAVAAAIGPERTGLRISPAVTLNGITESDSAELYPALMRALAPMDLAYVHVMEMGTRHLTRLVRAAWPGLLVVNPHPTDPSTPATPDLAAQALDSGIADMISLGTYWLANPDLPARIRADGPYNTADRTTFYGGDQHGYTDYPTLADTGTR</sequence>
<evidence type="ECO:0000256" key="1">
    <source>
        <dbReference type="ARBA" id="ARBA00001917"/>
    </source>
</evidence>
<dbReference type="PANTHER" id="PTHR22893">
    <property type="entry name" value="NADH OXIDOREDUCTASE-RELATED"/>
    <property type="match status" value="1"/>
</dbReference>
<keyword evidence="6" id="KW-1185">Reference proteome</keyword>
<dbReference type="CDD" id="cd02933">
    <property type="entry name" value="OYE_like_FMN"/>
    <property type="match status" value="1"/>
</dbReference>
<evidence type="ECO:0000259" key="4">
    <source>
        <dbReference type="Pfam" id="PF00724"/>
    </source>
</evidence>
<evidence type="ECO:0000313" key="6">
    <source>
        <dbReference type="Proteomes" id="UP000503540"/>
    </source>
</evidence>